<reference evidence="3" key="1">
    <citation type="journal article" date="2018" name="Front. Microbiol.">
        <title>Genome-Based Analysis Reveals the Taxonomy and Diversity of the Family Idiomarinaceae.</title>
        <authorList>
            <person name="Liu Y."/>
            <person name="Lai Q."/>
            <person name="Shao Z."/>
        </authorList>
    </citation>
    <scope>NUCLEOTIDE SEQUENCE [LARGE SCALE GENOMIC DNA]</scope>
    <source>
        <strain evidence="3">BH195</strain>
    </source>
</reference>
<dbReference type="CDD" id="cd22554">
    <property type="entry name" value="Slr4-like"/>
    <property type="match status" value="1"/>
</dbReference>
<dbReference type="AlphaFoldDB" id="A0A432XWQ5"/>
<protein>
    <submittedName>
        <fullName evidence="2">Uncharacterized protein</fullName>
    </submittedName>
</protein>
<evidence type="ECO:0000313" key="3">
    <source>
        <dbReference type="Proteomes" id="UP000287198"/>
    </source>
</evidence>
<gene>
    <name evidence="2" type="ORF">CWI69_09075</name>
</gene>
<dbReference type="RefSeq" id="WP_126763869.1">
    <property type="nucleotide sequence ID" value="NZ_JBHLTZ010000012.1"/>
</dbReference>
<evidence type="ECO:0000256" key="1">
    <source>
        <dbReference type="SAM" id="SignalP"/>
    </source>
</evidence>
<comment type="caution">
    <text evidence="2">The sequence shown here is derived from an EMBL/GenBank/DDBJ whole genome shotgun (WGS) entry which is preliminary data.</text>
</comment>
<feature type="chain" id="PRO_5019246580" evidence="1">
    <location>
        <begin position="22"/>
        <end position="513"/>
    </location>
</feature>
<organism evidence="2 3">
    <name type="scientific">Pseudidiomarina halophila</name>
    <dbReference type="NCBI Taxonomy" id="1449799"/>
    <lineage>
        <taxon>Bacteria</taxon>
        <taxon>Pseudomonadati</taxon>
        <taxon>Pseudomonadota</taxon>
        <taxon>Gammaproteobacteria</taxon>
        <taxon>Alteromonadales</taxon>
        <taxon>Idiomarinaceae</taxon>
        <taxon>Pseudidiomarina</taxon>
    </lineage>
</organism>
<dbReference type="EMBL" id="PIPW01000002">
    <property type="protein sequence ID" value="RUO53162.1"/>
    <property type="molecule type" value="Genomic_DNA"/>
</dbReference>
<sequence>MKHIFRTSLATLILMSSTATAADLSVNNAGVSNQFLDIAATLNSFPISVTLQDEYSEGDFIMLSFPGENVVSFASLATTLNVEATSGKKGVTLDYVTSGYDADADETWLKYRITELGETGNTTVGVKLNFGAVTADTDELAAYDSYSMRTFSRTSYDNYPDTAGNSPDPLDVSENSEAELYYMYDQFQYDTRTGAMTEESNWLFDRTVDVIDSYRLTFADGYSSDRVKVRVLHPWFLNPGKYVPNSYLRPKSLRVIYSGANMFSWVVDSNPQTETLDFNGQINSETPCVIESVSADQVVQVCDSPGYDRTAIADFYPNGTELLPDGSFTVSAEVDYDQSNFIGSDTDYTLKEIGDTIFTYTLPTISYGEWDINGSVTNIPYMPYSAQESAEAGSTGIDQILYVTNKSQKEYSDDVPPIYIDVITESGGREHFSSDDLGGLVANQGITKIAGALREAMFARGLLDNSQKVSIMVTVPENPANIEVYSAYNVGGSDRGWVQNDSQRVFEETPLRD</sequence>
<evidence type="ECO:0000313" key="2">
    <source>
        <dbReference type="EMBL" id="RUO53162.1"/>
    </source>
</evidence>
<dbReference type="Pfam" id="PF19526">
    <property type="entry name" value="Slr4"/>
    <property type="match status" value="1"/>
</dbReference>
<dbReference type="OrthoDB" id="6232895at2"/>
<proteinExistence type="predicted"/>
<accession>A0A432XWQ5</accession>
<dbReference type="InterPro" id="IPR045689">
    <property type="entry name" value="Slr4"/>
</dbReference>
<feature type="signal peptide" evidence="1">
    <location>
        <begin position="1"/>
        <end position="21"/>
    </location>
</feature>
<keyword evidence="1" id="KW-0732">Signal</keyword>
<name>A0A432XWQ5_9GAMM</name>
<dbReference type="Proteomes" id="UP000287198">
    <property type="component" value="Unassembled WGS sequence"/>
</dbReference>
<keyword evidence="3" id="KW-1185">Reference proteome</keyword>